<proteinExistence type="predicted"/>
<evidence type="ECO:0000313" key="3">
    <source>
        <dbReference type="EMBL" id="MCU9847841.1"/>
    </source>
</evidence>
<keyword evidence="4" id="KW-1185">Reference proteome</keyword>
<gene>
    <name evidence="3" type="ORF">OEZ60_07460</name>
</gene>
<evidence type="ECO:0000259" key="2">
    <source>
        <dbReference type="Pfam" id="PF07811"/>
    </source>
</evidence>
<keyword evidence="1" id="KW-1133">Transmembrane helix</keyword>
<dbReference type="EMBL" id="JAOVQO010000006">
    <property type="protein sequence ID" value="MCU9847841.1"/>
    <property type="molecule type" value="Genomic_DNA"/>
</dbReference>
<sequence length="216" mass="22777">MTQRNHLTARLLSRLARDERGTTMVELAIVLPFLLLLLLALVDFGRMGGEYVMTSKAVQWASRLAVVRPPACPGVPTFNARGPVAGGTIPPKFGTACSAGSNICVNPGTISCTASTANPTVQEIWTAISPMMPNNATPANLRFSYAYDPALGFLGGPYVPIVTVEVQNLNFNFVTPLGGFSTLYGTVNPQVPPNSLPFPAISTSLPGEDLDLGTNG</sequence>
<evidence type="ECO:0000256" key="1">
    <source>
        <dbReference type="SAM" id="Phobius"/>
    </source>
</evidence>
<keyword evidence="1" id="KW-0812">Transmembrane</keyword>
<keyword evidence="1" id="KW-0472">Membrane</keyword>
<dbReference type="Proteomes" id="UP001209535">
    <property type="component" value="Unassembled WGS sequence"/>
</dbReference>
<comment type="caution">
    <text evidence="3">The sequence shown here is derived from an EMBL/GenBank/DDBJ whole genome shotgun (WGS) entry which is preliminary data.</text>
</comment>
<protein>
    <submittedName>
        <fullName evidence="3">Pilus assembly protein</fullName>
    </submittedName>
</protein>
<evidence type="ECO:0000313" key="4">
    <source>
        <dbReference type="Proteomes" id="UP001209535"/>
    </source>
</evidence>
<name>A0ABT2X1N7_9RHOB</name>
<feature type="domain" description="TadE-like" evidence="2">
    <location>
        <begin position="21"/>
        <end position="59"/>
    </location>
</feature>
<dbReference type="Pfam" id="PF07811">
    <property type="entry name" value="TadE"/>
    <property type="match status" value="1"/>
</dbReference>
<accession>A0ABT2X1N7</accession>
<dbReference type="RefSeq" id="WP_263334698.1">
    <property type="nucleotide sequence ID" value="NZ_JAOVQO010000006.1"/>
</dbReference>
<feature type="transmembrane region" description="Helical" evidence="1">
    <location>
        <begin position="21"/>
        <end position="42"/>
    </location>
</feature>
<organism evidence="3 4">
    <name type="scientific">Albidovulum salinarum</name>
    <dbReference type="NCBI Taxonomy" id="2984153"/>
    <lineage>
        <taxon>Bacteria</taxon>
        <taxon>Pseudomonadati</taxon>
        <taxon>Pseudomonadota</taxon>
        <taxon>Alphaproteobacteria</taxon>
        <taxon>Rhodobacterales</taxon>
        <taxon>Paracoccaceae</taxon>
        <taxon>Albidovulum</taxon>
    </lineage>
</organism>
<reference evidence="3 4" key="1">
    <citation type="submission" date="2022-10" db="EMBL/GenBank/DDBJ databases">
        <title>Defluviimonas sp. nov., isolated from ocean surface sediments.</title>
        <authorList>
            <person name="He W."/>
            <person name="Wang L."/>
            <person name="Zhang D.-F."/>
        </authorList>
    </citation>
    <scope>NUCLEOTIDE SEQUENCE [LARGE SCALE GENOMIC DNA]</scope>
    <source>
        <strain evidence="3 4">WL0024</strain>
    </source>
</reference>
<dbReference type="InterPro" id="IPR012495">
    <property type="entry name" value="TadE-like_dom"/>
</dbReference>